<dbReference type="Pfam" id="PF13401">
    <property type="entry name" value="AAA_22"/>
    <property type="match status" value="1"/>
</dbReference>
<dbReference type="SUPFAM" id="SSF52540">
    <property type="entry name" value="P-loop containing nucleoside triphosphate hydrolases"/>
    <property type="match status" value="1"/>
</dbReference>
<reference evidence="4" key="1">
    <citation type="submission" date="2008-04" db="EMBL/GenBank/DDBJ databases">
        <title>Complete sequence of chromosome of Nostoc punctiforme ATCC 29133.</title>
        <authorList>
            <consortium name="US DOE Joint Genome Institute"/>
            <person name="Copeland A."/>
            <person name="Lucas S."/>
            <person name="Lapidus A."/>
            <person name="Glavina del Rio T."/>
            <person name="Dalin E."/>
            <person name="Tice H."/>
            <person name="Pitluck S."/>
            <person name="Chain P."/>
            <person name="Malfatti S."/>
            <person name="Shin M."/>
            <person name="Vergez L."/>
            <person name="Schmutz J."/>
            <person name="Larimer F."/>
            <person name="Land M."/>
            <person name="Hauser L."/>
            <person name="Kyrpides N."/>
            <person name="Kim E."/>
            <person name="Meeks J.C."/>
            <person name="Elhai J."/>
            <person name="Campbell E.L."/>
            <person name="Thiel T."/>
            <person name="Longmire J."/>
            <person name="Potts M."/>
            <person name="Atlas R."/>
        </authorList>
    </citation>
    <scope>NUCLEOTIDE SEQUENCE [LARGE SCALE GENOMIC DNA]</scope>
    <source>
        <strain evidence="4">ATCC 29133 / PCC 73102</strain>
    </source>
</reference>
<protein>
    <submittedName>
        <fullName evidence="3">Tn7-like transposition protein C</fullName>
    </submittedName>
</protein>
<dbReference type="InterPro" id="IPR027417">
    <property type="entry name" value="P-loop_NTPase"/>
</dbReference>
<dbReference type="PhylomeDB" id="B2J4G6"/>
<name>B2J4G6_NOSP7</name>
<dbReference type="AlphaFoldDB" id="B2J4G6"/>
<dbReference type="EnsemblBacteria" id="ACC83656">
    <property type="protein sequence ID" value="ACC83656"/>
    <property type="gene ID" value="Npun_R5339"/>
</dbReference>
<dbReference type="Proteomes" id="UP000001191">
    <property type="component" value="Chromosome"/>
</dbReference>
<dbReference type="InterPro" id="IPR049945">
    <property type="entry name" value="AAA_22"/>
</dbReference>
<evidence type="ECO:0000313" key="4">
    <source>
        <dbReference type="Proteomes" id="UP000001191"/>
    </source>
</evidence>
<dbReference type="STRING" id="63737.Npun_R5339"/>
<gene>
    <name evidence="3" type="ordered locus">Npun_R5339</name>
</gene>
<evidence type="ECO:0000259" key="2">
    <source>
        <dbReference type="Pfam" id="PF13401"/>
    </source>
</evidence>
<evidence type="ECO:0000313" key="3">
    <source>
        <dbReference type="EMBL" id="ACC83656.1"/>
    </source>
</evidence>
<evidence type="ECO:0000256" key="1">
    <source>
        <dbReference type="SAM" id="MobiDB-lite"/>
    </source>
</evidence>
<proteinExistence type="predicted"/>
<dbReference type="EMBL" id="CP001037">
    <property type="protein sequence ID" value="ACC83656.1"/>
    <property type="molecule type" value="Genomic_DNA"/>
</dbReference>
<feature type="region of interest" description="Disordered" evidence="1">
    <location>
        <begin position="442"/>
        <end position="517"/>
    </location>
</feature>
<organism evidence="3 4">
    <name type="scientific">Nostoc punctiforme (strain ATCC 29133 / PCC 73102)</name>
    <dbReference type="NCBI Taxonomy" id="63737"/>
    <lineage>
        <taxon>Bacteria</taxon>
        <taxon>Bacillati</taxon>
        <taxon>Cyanobacteriota</taxon>
        <taxon>Cyanophyceae</taxon>
        <taxon>Nostocales</taxon>
        <taxon>Nostocaceae</taxon>
        <taxon>Nostoc</taxon>
    </lineage>
</organism>
<reference evidence="3 4" key="2">
    <citation type="journal article" date="2013" name="Plant Physiol.">
        <title>A Nostoc punctiforme Sugar Transporter Necessary to Establish a Cyanobacterium-Plant Symbiosis.</title>
        <authorList>
            <person name="Ekman M."/>
            <person name="Picossi S."/>
            <person name="Campbell E.L."/>
            <person name="Meeks J.C."/>
            <person name="Flores E."/>
        </authorList>
    </citation>
    <scope>NUCLEOTIDE SEQUENCE [LARGE SCALE GENOMIC DNA]</scope>
    <source>
        <strain evidence="4">ATCC 29133 / PCC 73102</strain>
    </source>
</reference>
<dbReference type="HOGENOM" id="CLU_036574_1_0_3"/>
<feature type="domain" description="ORC1/DEAH AAA+ ATPase" evidence="2">
    <location>
        <begin position="145"/>
        <end position="298"/>
    </location>
</feature>
<sequence length="544" mass="61348">MKLSRQCGEMTDDEVYKPPFLVFTGQKINAIYSDPEVSKYRGNPLIEALPKILTKLEAAKGLAKFPQYSEDMRNQPAHLRLHYIQDTLEFFTPLGIHIDLEQRISRIIRLGYQARNPILPEFWQNTKRSLDLIDPNGFVPRSPRSTAKSMTIIGLSGIGKSTGVEEILLLYPQIINHSRYLNKNLTLRQIVWLKLDCPHDGSIKGLCINFFQAVDDLLGTQYYTNYTKGRQTVDDMIPNMARVASIQSLGMLVIDEIQNLSLAKSGGCQKMLNFFVQLINTIGLPVILVGTYKAWSVLSSEFRQIRRGTGQGDFVWDTMKEDETWQTFVKSLWRYQYVQIASPLTPELSHTLYYECQGITDFAAKIYMLAQVRAVSSGKERITASIIKSVAKDCLRTATKVLNALKETDADKKLRLLMDCEDVKPIDLEPFIEEGIERLANEDSSSVIGEDQSDSESSPSEEIKPTEPSQELSELANSKLPKEKEISSNSVPIKATQKSRTRNKQTDSKDTLPEIVAKKASTGVSCYEALKEAGYIKSVSEYQL</sequence>
<dbReference type="KEGG" id="npu:Npun_R5339"/>
<accession>B2J4G6</accession>
<dbReference type="GO" id="GO:0016887">
    <property type="term" value="F:ATP hydrolysis activity"/>
    <property type="evidence" value="ECO:0007669"/>
    <property type="project" value="InterPro"/>
</dbReference>
<dbReference type="eggNOG" id="COG2842">
    <property type="taxonomic scope" value="Bacteria"/>
</dbReference>
<dbReference type="Gene3D" id="3.40.50.300">
    <property type="entry name" value="P-loop containing nucleotide triphosphate hydrolases"/>
    <property type="match status" value="1"/>
</dbReference>
<keyword evidence="4" id="KW-1185">Reference proteome</keyword>